<organism evidence="1 2">
    <name type="scientific">Desulfitobacterium hafniense (strain DSM 10664 / DCB-2)</name>
    <dbReference type="NCBI Taxonomy" id="272564"/>
    <lineage>
        <taxon>Bacteria</taxon>
        <taxon>Bacillati</taxon>
        <taxon>Bacillota</taxon>
        <taxon>Clostridia</taxon>
        <taxon>Eubacteriales</taxon>
        <taxon>Desulfitobacteriaceae</taxon>
        <taxon>Desulfitobacterium</taxon>
    </lineage>
</organism>
<proteinExistence type="predicted"/>
<accession>B8FYF0</accession>
<evidence type="ECO:0000313" key="1">
    <source>
        <dbReference type="EMBL" id="ACL19037.1"/>
    </source>
</evidence>
<dbReference type="Proteomes" id="UP000007726">
    <property type="component" value="Chromosome"/>
</dbReference>
<dbReference type="AlphaFoldDB" id="B8FYF0"/>
<protein>
    <submittedName>
        <fullName evidence="1">Uncharacterized protein</fullName>
    </submittedName>
</protein>
<reference evidence="1 2" key="1">
    <citation type="journal article" date="2012" name="BMC Microbiol.">
        <title>Genome sequence of Desulfitobacterium hafniense DCB-2, a Gram-positive anaerobe capable of dehalogenation and metal reduction.</title>
        <authorList>
            <person name="Kim S.H."/>
            <person name="Harzman C."/>
            <person name="Davis J.K."/>
            <person name="Hutcheson R."/>
            <person name="Broderick J.B."/>
            <person name="Marsh T.L."/>
            <person name="Tiedje J.M."/>
        </authorList>
    </citation>
    <scope>NUCLEOTIDE SEQUENCE [LARGE SCALE GENOMIC DNA]</scope>
    <source>
        <strain evidence="2">DSM 10664 / DCB-2</strain>
    </source>
</reference>
<gene>
    <name evidence="1" type="ordered locus">Dhaf_0977</name>
</gene>
<name>B8FYF0_DESHD</name>
<dbReference type="KEGG" id="dhd:Dhaf_0977"/>
<evidence type="ECO:0000313" key="2">
    <source>
        <dbReference type="Proteomes" id="UP000007726"/>
    </source>
</evidence>
<dbReference type="EMBL" id="CP001336">
    <property type="protein sequence ID" value="ACL19037.1"/>
    <property type="molecule type" value="Genomic_DNA"/>
</dbReference>
<sequence length="61" mass="6685">MIGAKAAVEERCGMLLRKTMPDEKDAKEKTGLKAGSIPPLAFYPVVLAGNPADCRRYDYLN</sequence>
<dbReference type="HOGENOM" id="CLU_2914942_0_0_9"/>